<evidence type="ECO:0000313" key="2">
    <source>
        <dbReference type="EMBL" id="MBI3539391.1"/>
    </source>
</evidence>
<dbReference type="PANTHER" id="PTHR48443">
    <property type="entry name" value="DNA-DIRECTED RNA POLYMERASE SUBUNIT BETA"/>
    <property type="match status" value="1"/>
</dbReference>
<dbReference type="GO" id="GO:0000428">
    <property type="term" value="C:DNA-directed RNA polymerase complex"/>
    <property type="evidence" value="ECO:0007669"/>
    <property type="project" value="UniProtKB-KW"/>
</dbReference>
<dbReference type="SUPFAM" id="SSF64484">
    <property type="entry name" value="beta and beta-prime subunits of DNA dependent RNA-polymerase"/>
    <property type="match status" value="1"/>
</dbReference>
<dbReference type="EMBL" id="JACQAY010000117">
    <property type="protein sequence ID" value="MBI3539391.1"/>
    <property type="molecule type" value="Genomic_DNA"/>
</dbReference>
<dbReference type="Gene3D" id="1.10.1790.20">
    <property type="match status" value="1"/>
</dbReference>
<dbReference type="Gene3D" id="2.40.50.100">
    <property type="match status" value="1"/>
</dbReference>
<gene>
    <name evidence="2" type="ORF">HY076_03860</name>
</gene>
<dbReference type="GO" id="GO:0003677">
    <property type="term" value="F:DNA binding"/>
    <property type="evidence" value="ECO:0007669"/>
    <property type="project" value="InterPro"/>
</dbReference>
<dbReference type="AlphaFoldDB" id="A0A9D6QJP9"/>
<reference evidence="2" key="1">
    <citation type="submission" date="2020-07" db="EMBL/GenBank/DDBJ databases">
        <title>Huge and variable diversity of episymbiotic CPR bacteria and DPANN archaea in groundwater ecosystems.</title>
        <authorList>
            <person name="He C.Y."/>
            <person name="Keren R."/>
            <person name="Whittaker M."/>
            <person name="Farag I.F."/>
            <person name="Doudna J."/>
            <person name="Cate J.H.D."/>
            <person name="Banfield J.F."/>
        </authorList>
    </citation>
    <scope>NUCLEOTIDE SEQUENCE</scope>
    <source>
        <strain evidence="2">NC_groundwater_928_Pr1_S-0.2um_72_17</strain>
    </source>
</reference>
<dbReference type="CDD" id="cd02655">
    <property type="entry name" value="RNAP_beta'_C"/>
    <property type="match status" value="1"/>
</dbReference>
<feature type="domain" description="RNA polymerase Rpb1" evidence="1">
    <location>
        <begin position="57"/>
        <end position="184"/>
    </location>
</feature>
<accession>A0A9D6QJP9</accession>
<evidence type="ECO:0000313" key="3">
    <source>
        <dbReference type="Proteomes" id="UP000807850"/>
    </source>
</evidence>
<protein>
    <submittedName>
        <fullName evidence="2">DNA-directed RNA polymerase subunit beta</fullName>
    </submittedName>
</protein>
<dbReference type="Pfam" id="PF04998">
    <property type="entry name" value="RNA_pol_Rpb1_5"/>
    <property type="match status" value="1"/>
</dbReference>
<dbReference type="GO" id="GO:0003899">
    <property type="term" value="F:DNA-directed RNA polymerase activity"/>
    <property type="evidence" value="ECO:0007669"/>
    <property type="project" value="InterPro"/>
</dbReference>
<keyword evidence="2" id="KW-0804">Transcription</keyword>
<dbReference type="Gene3D" id="1.10.150.390">
    <property type="match status" value="1"/>
</dbReference>
<dbReference type="InterPro" id="IPR007081">
    <property type="entry name" value="RNA_pol_Rpb1_5"/>
</dbReference>
<dbReference type="Proteomes" id="UP000807850">
    <property type="component" value="Unassembled WGS sequence"/>
</dbReference>
<comment type="caution">
    <text evidence="2">The sequence shown here is derived from an EMBL/GenBank/DDBJ whole genome shotgun (WGS) entry which is preliminary data.</text>
</comment>
<name>A0A9D6QJP9_UNCEI</name>
<keyword evidence="2" id="KW-0240">DNA-directed RNA polymerase</keyword>
<proteinExistence type="predicted"/>
<dbReference type="PANTHER" id="PTHR48443:SF1">
    <property type="entry name" value="DNA-DIRECTED RNA POLYMERASE SUBUNIT BETA"/>
    <property type="match status" value="1"/>
</dbReference>
<feature type="non-terminal residue" evidence="2">
    <location>
        <position position="1"/>
    </location>
</feature>
<dbReference type="GO" id="GO:0006351">
    <property type="term" value="P:DNA-templated transcription"/>
    <property type="evidence" value="ECO:0007669"/>
    <property type="project" value="InterPro"/>
</dbReference>
<sequence>RDITGGLPRVAELFEARRPKDASIVAEIDGRVEFGGVSRGMRKLIIRSEDGDAQEVQVPQGKHMYVQEGSQVRAGDRLTEGPINPHDILKIKGIEEVQEYLVNEIQEVYRLQGVRIDDKHIEVIVRQMLQKVRIEDPGNTTFLEGEHVDRLTVLQENDRMVKEGQQPATFQPLLLGITKASLSTDSFISAASFQETTRVLTEAAIQGKVDFLRGLKENVIIGHLIPAGTGMPVYRRLRLEAEKQAVLAVEEPEGAEGAKTA</sequence>
<dbReference type="FunFam" id="1.10.150.390:FF:000002">
    <property type="entry name" value="DNA-directed RNA polymerase subunit beta"/>
    <property type="match status" value="1"/>
</dbReference>
<evidence type="ECO:0000259" key="1">
    <source>
        <dbReference type="Pfam" id="PF04998"/>
    </source>
</evidence>
<organism evidence="2 3">
    <name type="scientific">Eiseniibacteriota bacterium</name>
    <dbReference type="NCBI Taxonomy" id="2212470"/>
    <lineage>
        <taxon>Bacteria</taxon>
        <taxon>Candidatus Eiseniibacteriota</taxon>
    </lineage>
</organism>